<proteinExistence type="predicted"/>
<evidence type="ECO:0000256" key="1">
    <source>
        <dbReference type="SAM" id="MobiDB-lite"/>
    </source>
</evidence>
<reference evidence="2 3" key="1">
    <citation type="journal article" date="2021" name="Nat. Plants">
        <title>The Taxus genome provides insights into paclitaxel biosynthesis.</title>
        <authorList>
            <person name="Xiong X."/>
            <person name="Gou J."/>
            <person name="Liao Q."/>
            <person name="Li Y."/>
            <person name="Zhou Q."/>
            <person name="Bi G."/>
            <person name="Li C."/>
            <person name="Du R."/>
            <person name="Wang X."/>
            <person name="Sun T."/>
            <person name="Guo L."/>
            <person name="Liang H."/>
            <person name="Lu P."/>
            <person name="Wu Y."/>
            <person name="Zhang Z."/>
            <person name="Ro D.K."/>
            <person name="Shang Y."/>
            <person name="Huang S."/>
            <person name="Yan J."/>
        </authorList>
    </citation>
    <scope>NUCLEOTIDE SEQUENCE [LARGE SCALE GENOMIC DNA]</scope>
    <source>
        <strain evidence="2">Ta-2019</strain>
    </source>
</reference>
<organism evidence="2 3">
    <name type="scientific">Taxus chinensis</name>
    <name type="common">Chinese yew</name>
    <name type="synonym">Taxus wallichiana var. chinensis</name>
    <dbReference type="NCBI Taxonomy" id="29808"/>
    <lineage>
        <taxon>Eukaryota</taxon>
        <taxon>Viridiplantae</taxon>
        <taxon>Streptophyta</taxon>
        <taxon>Embryophyta</taxon>
        <taxon>Tracheophyta</taxon>
        <taxon>Spermatophyta</taxon>
        <taxon>Pinopsida</taxon>
        <taxon>Pinidae</taxon>
        <taxon>Conifers II</taxon>
        <taxon>Cupressales</taxon>
        <taxon>Taxaceae</taxon>
        <taxon>Taxus</taxon>
    </lineage>
</organism>
<evidence type="ECO:0000313" key="3">
    <source>
        <dbReference type="Proteomes" id="UP000824469"/>
    </source>
</evidence>
<dbReference type="AlphaFoldDB" id="A0AA38LG21"/>
<comment type="caution">
    <text evidence="2">The sequence shown here is derived from an EMBL/GenBank/DDBJ whole genome shotgun (WGS) entry which is preliminary data.</text>
</comment>
<name>A0AA38LG21_TAXCH</name>
<sequence>MEQKAHPLNLGHLGQKVPEYAVRPVRPKMERLALFYLGYLGHARAKYAVREFRPKRFQLALFDFGTVGTKTSDGPENGTTSGISAIGEQNALRNLGH</sequence>
<feature type="compositionally biased region" description="Polar residues" evidence="1">
    <location>
        <begin position="70"/>
        <end position="83"/>
    </location>
</feature>
<feature type="non-terminal residue" evidence="2">
    <location>
        <position position="97"/>
    </location>
</feature>
<dbReference type="EMBL" id="JAHRHJ020000003">
    <property type="protein sequence ID" value="KAH9323478.1"/>
    <property type="molecule type" value="Genomic_DNA"/>
</dbReference>
<accession>A0AA38LG21</accession>
<keyword evidence="3" id="KW-1185">Reference proteome</keyword>
<protein>
    <submittedName>
        <fullName evidence="2">Uncharacterized protein</fullName>
    </submittedName>
</protein>
<gene>
    <name evidence="2" type="ORF">KI387_018117</name>
</gene>
<evidence type="ECO:0000313" key="2">
    <source>
        <dbReference type="EMBL" id="KAH9323478.1"/>
    </source>
</evidence>
<dbReference type="Proteomes" id="UP000824469">
    <property type="component" value="Unassembled WGS sequence"/>
</dbReference>
<feature type="region of interest" description="Disordered" evidence="1">
    <location>
        <begin position="70"/>
        <end position="97"/>
    </location>
</feature>